<dbReference type="RefSeq" id="WP_013407157.1">
    <property type="nucleotide sequence ID" value="NC_014655.1"/>
</dbReference>
<feature type="transmembrane region" description="Helical" evidence="1">
    <location>
        <begin position="27"/>
        <end position="49"/>
    </location>
</feature>
<name>E4RVB6_LEAB4</name>
<evidence type="ECO:0000313" key="4">
    <source>
        <dbReference type="Proteomes" id="UP000007435"/>
    </source>
</evidence>
<keyword evidence="1" id="KW-0472">Membrane</keyword>
<feature type="transmembrane region" description="Helical" evidence="1">
    <location>
        <begin position="105"/>
        <end position="125"/>
    </location>
</feature>
<accession>E4RVB6</accession>
<dbReference type="AlphaFoldDB" id="E4RVB6"/>
<dbReference type="SMART" id="SM00014">
    <property type="entry name" value="acidPPc"/>
    <property type="match status" value="1"/>
</dbReference>
<dbReference type="Gene3D" id="1.20.144.10">
    <property type="entry name" value="Phosphatidic acid phosphatase type 2/haloperoxidase"/>
    <property type="match status" value="2"/>
</dbReference>
<reference evidence="3 4" key="2">
    <citation type="journal article" date="2011" name="Stand. Genomic Sci.">
        <title>Complete genome sequence of Leadbetterella byssophila type strain (4M15).</title>
        <authorList>
            <person name="Abt B."/>
            <person name="Teshima H."/>
            <person name="Lucas S."/>
            <person name="Lapidus A."/>
            <person name="Del Rio T.G."/>
            <person name="Nolan M."/>
            <person name="Tice H."/>
            <person name="Cheng J.F."/>
            <person name="Pitluck S."/>
            <person name="Liolios K."/>
            <person name="Pagani I."/>
            <person name="Ivanova N."/>
            <person name="Mavromatis K."/>
            <person name="Pati A."/>
            <person name="Tapia R."/>
            <person name="Han C."/>
            <person name="Goodwin L."/>
            <person name="Chen A."/>
            <person name="Palaniappan K."/>
            <person name="Land M."/>
            <person name="Hauser L."/>
            <person name="Chang Y.J."/>
            <person name="Jeffries C.D."/>
            <person name="Rohde M."/>
            <person name="Goker M."/>
            <person name="Tindall B.J."/>
            <person name="Detter J.C."/>
            <person name="Woyke T."/>
            <person name="Bristow J."/>
            <person name="Eisen J.A."/>
            <person name="Markowitz V."/>
            <person name="Hugenholtz P."/>
            <person name="Klenk H.P."/>
            <person name="Kyrpides N.C."/>
        </authorList>
    </citation>
    <scope>NUCLEOTIDE SEQUENCE [LARGE SCALE GENOMIC DNA]</scope>
    <source>
        <strain evidence="4">DSM 17132 / JCM 16389 / KACC 11308 / NBRC 106382 / 4M15</strain>
    </source>
</reference>
<dbReference type="Pfam" id="PF01569">
    <property type="entry name" value="PAP2"/>
    <property type="match status" value="1"/>
</dbReference>
<evidence type="ECO:0000313" key="3">
    <source>
        <dbReference type="EMBL" id="ADQ16102.1"/>
    </source>
</evidence>
<reference key="1">
    <citation type="submission" date="2010-11" db="EMBL/GenBank/DDBJ databases">
        <title>The complete genome of Leadbetterella byssophila DSM 17132.</title>
        <authorList>
            <consortium name="US DOE Joint Genome Institute (JGI-PGF)"/>
            <person name="Lucas S."/>
            <person name="Copeland A."/>
            <person name="Lapidus A."/>
            <person name="Glavina del Rio T."/>
            <person name="Dalin E."/>
            <person name="Tice H."/>
            <person name="Bruce D."/>
            <person name="Goodwin L."/>
            <person name="Pitluck S."/>
            <person name="Kyrpides N."/>
            <person name="Mavromatis K."/>
            <person name="Ivanova N."/>
            <person name="Teshima H."/>
            <person name="Brettin T."/>
            <person name="Detter J.C."/>
            <person name="Han C."/>
            <person name="Tapia R."/>
            <person name="Land M."/>
            <person name="Hauser L."/>
            <person name="Markowitz V."/>
            <person name="Cheng J.-F."/>
            <person name="Hugenholtz P."/>
            <person name="Woyke T."/>
            <person name="Wu D."/>
            <person name="Tindall B."/>
            <person name="Pomrenke H.G."/>
            <person name="Brambilla E."/>
            <person name="Klenk H.-P."/>
            <person name="Eisen J.A."/>
        </authorList>
    </citation>
    <scope>NUCLEOTIDE SEQUENCE [LARGE SCALE GENOMIC DNA]</scope>
    <source>
        <strain>DSM 17132</strain>
    </source>
</reference>
<evidence type="ECO:0000259" key="2">
    <source>
        <dbReference type="SMART" id="SM00014"/>
    </source>
</evidence>
<evidence type="ECO:0000256" key="1">
    <source>
        <dbReference type="SAM" id="Phobius"/>
    </source>
</evidence>
<dbReference type="InterPro" id="IPR036938">
    <property type="entry name" value="PAP2/HPO_sf"/>
</dbReference>
<dbReference type="Proteomes" id="UP000007435">
    <property type="component" value="Chromosome"/>
</dbReference>
<dbReference type="SUPFAM" id="SSF48317">
    <property type="entry name" value="Acid phosphatase/Vanadium-dependent haloperoxidase"/>
    <property type="match status" value="1"/>
</dbReference>
<dbReference type="HOGENOM" id="CLU_072573_10_0_10"/>
<feature type="transmembrane region" description="Helical" evidence="1">
    <location>
        <begin position="132"/>
        <end position="152"/>
    </location>
</feature>
<keyword evidence="4" id="KW-1185">Reference proteome</keyword>
<dbReference type="KEGG" id="lby:Lbys_0318"/>
<keyword evidence="1" id="KW-0812">Transmembrane</keyword>
<dbReference type="InterPro" id="IPR000326">
    <property type="entry name" value="PAP2/HPO"/>
</dbReference>
<dbReference type="PANTHER" id="PTHR14969">
    <property type="entry name" value="SPHINGOSINE-1-PHOSPHATE PHOSPHOHYDROLASE"/>
    <property type="match status" value="1"/>
</dbReference>
<sequence>MESLLDWDKQLFIFLNGYHTPFWDKFFLIYTNAKSWIPVVLILLVMLFRSFHWKQALVFVALIAIGVGVSDYVASGIMKPNFARLRPCHDYLNEMILVGNCGGKYGFASSHAANAFGIFMGFSLVFSENKRLFWVLLAWATLMGYSRIYVGVHHPGDVIVGALIGILVPQIIFYLYKKIKLKS</sequence>
<dbReference type="PANTHER" id="PTHR14969:SF13">
    <property type="entry name" value="AT30094P"/>
    <property type="match status" value="1"/>
</dbReference>
<feature type="transmembrane region" description="Helical" evidence="1">
    <location>
        <begin position="158"/>
        <end position="176"/>
    </location>
</feature>
<protein>
    <submittedName>
        <fullName evidence="3">Phosphoesterase PA-phosphatase related protein</fullName>
    </submittedName>
</protein>
<proteinExistence type="predicted"/>
<dbReference type="STRING" id="649349.Lbys_0318"/>
<dbReference type="EMBL" id="CP002305">
    <property type="protein sequence ID" value="ADQ16102.1"/>
    <property type="molecule type" value="Genomic_DNA"/>
</dbReference>
<dbReference type="OrthoDB" id="9789113at2"/>
<keyword evidence="1" id="KW-1133">Transmembrane helix</keyword>
<feature type="transmembrane region" description="Helical" evidence="1">
    <location>
        <begin position="56"/>
        <end position="77"/>
    </location>
</feature>
<dbReference type="eggNOG" id="COG0671">
    <property type="taxonomic scope" value="Bacteria"/>
</dbReference>
<dbReference type="CDD" id="cd03395">
    <property type="entry name" value="PAP2_like_4"/>
    <property type="match status" value="1"/>
</dbReference>
<feature type="domain" description="Phosphatidic acid phosphatase type 2/haloperoxidase" evidence="2">
    <location>
        <begin position="60"/>
        <end position="173"/>
    </location>
</feature>
<gene>
    <name evidence="3" type="ordered locus">Lbys_0318</name>
</gene>
<organism evidence="3 4">
    <name type="scientific">Leadbetterella byssophila (strain DSM 17132 / JCM 16389 / KACC 11308 / NBRC 106382 / 4M15)</name>
    <dbReference type="NCBI Taxonomy" id="649349"/>
    <lineage>
        <taxon>Bacteria</taxon>
        <taxon>Pseudomonadati</taxon>
        <taxon>Bacteroidota</taxon>
        <taxon>Cytophagia</taxon>
        <taxon>Cytophagales</taxon>
        <taxon>Leadbetterellaceae</taxon>
        <taxon>Leadbetterella</taxon>
    </lineage>
</organism>